<dbReference type="Proteomes" id="UP000298653">
    <property type="component" value="Chromosome"/>
</dbReference>
<proteinExistence type="predicted"/>
<accession>A0A4P8IAW6</accession>
<reference evidence="2 3" key="1">
    <citation type="submission" date="2019-05" db="EMBL/GenBank/DDBJ databases">
        <title>Complete genome sequencing of Anaerostipes rhamnosivorans.</title>
        <authorList>
            <person name="Bui T.P.N."/>
            <person name="de Vos W.M."/>
        </authorList>
    </citation>
    <scope>NUCLEOTIDE SEQUENCE [LARGE SCALE GENOMIC DNA]</scope>
    <source>
        <strain evidence="2 3">1y2</strain>
    </source>
</reference>
<dbReference type="Pfam" id="PF00359">
    <property type="entry name" value="PTS_EIIA_2"/>
    <property type="match status" value="1"/>
</dbReference>
<dbReference type="PROSITE" id="PS51094">
    <property type="entry name" value="PTS_EIIA_TYPE_2"/>
    <property type="match status" value="1"/>
</dbReference>
<dbReference type="Gene3D" id="3.40.930.10">
    <property type="entry name" value="Mannitol-specific EII, Chain A"/>
    <property type="match status" value="1"/>
</dbReference>
<dbReference type="SUPFAM" id="SSF55804">
    <property type="entry name" value="Phoshotransferase/anion transport protein"/>
    <property type="match status" value="1"/>
</dbReference>
<dbReference type="InterPro" id="IPR051541">
    <property type="entry name" value="PTS_SugarTrans_NitroReg"/>
</dbReference>
<dbReference type="RefSeq" id="WP_243118819.1">
    <property type="nucleotide sequence ID" value="NZ_CP040058.1"/>
</dbReference>
<dbReference type="PANTHER" id="PTHR47738">
    <property type="entry name" value="PTS SYSTEM FRUCTOSE-LIKE EIIA COMPONENT-RELATED"/>
    <property type="match status" value="1"/>
</dbReference>
<dbReference type="PANTHER" id="PTHR47738:SF3">
    <property type="entry name" value="PHOSPHOTRANSFERASE SYSTEM MANNITOL_FRUCTOSE-SPECIFIC IIA DOMAIN CONTAINING PROTEIN"/>
    <property type="match status" value="1"/>
</dbReference>
<dbReference type="InterPro" id="IPR002178">
    <property type="entry name" value="PTS_EIIA_type-2_dom"/>
</dbReference>
<dbReference type="EMBL" id="CP040058">
    <property type="protein sequence ID" value="QCP33755.1"/>
    <property type="molecule type" value="Genomic_DNA"/>
</dbReference>
<organism evidence="2 3">
    <name type="scientific">Anaerostipes rhamnosivorans</name>
    <dbReference type="NCBI Taxonomy" id="1229621"/>
    <lineage>
        <taxon>Bacteria</taxon>
        <taxon>Bacillati</taxon>
        <taxon>Bacillota</taxon>
        <taxon>Clostridia</taxon>
        <taxon>Lachnospirales</taxon>
        <taxon>Lachnospiraceae</taxon>
        <taxon>Anaerostipes</taxon>
    </lineage>
</organism>
<dbReference type="KEGG" id="arf:AR1Y2_0301"/>
<gene>
    <name evidence="2" type="ORF">AR1Y2_0301</name>
</gene>
<dbReference type="CDD" id="cd00211">
    <property type="entry name" value="PTS_IIA_fru"/>
    <property type="match status" value="1"/>
</dbReference>
<evidence type="ECO:0000313" key="2">
    <source>
        <dbReference type="EMBL" id="QCP33755.1"/>
    </source>
</evidence>
<protein>
    <submittedName>
        <fullName evidence="2">PTS system, galactitol-specific IIA component</fullName>
    </submittedName>
</protein>
<keyword evidence="3" id="KW-1185">Reference proteome</keyword>
<sequence>MKRDMIYKELIQLDMEAADTDDFFNKMAAKLEELGFVKDSFVDAIKTREKNFPTALAVEPYPVAIPHADPEHILKPFIAPVRLKEPIKWCEMAANDVEHDVRFVFMLGFKRSDEHVELLQVLVANFQDEDLMKRLMEAKTKEEYMEAILSMEGL</sequence>
<evidence type="ECO:0000313" key="3">
    <source>
        <dbReference type="Proteomes" id="UP000298653"/>
    </source>
</evidence>
<feature type="domain" description="PTS EIIA type-2" evidence="1">
    <location>
        <begin position="4"/>
        <end position="152"/>
    </location>
</feature>
<evidence type="ECO:0000259" key="1">
    <source>
        <dbReference type="PROSITE" id="PS51094"/>
    </source>
</evidence>
<name>A0A4P8IAW6_9FIRM</name>
<dbReference type="InterPro" id="IPR016152">
    <property type="entry name" value="PTrfase/Anion_transptr"/>
</dbReference>
<dbReference type="AlphaFoldDB" id="A0A4P8IAW6"/>